<keyword evidence="3" id="KW-1185">Reference proteome</keyword>
<keyword evidence="1" id="KW-0812">Transmembrane</keyword>
<sequence>MIYSSRIRTAASVFALACISGSGVMGLLHGLRTPLLAWTFLAAGAIALVVVLATKRSPKRDAVLFIISGIGSGVFMSASTVAFPGSLSMWLWTVGAFSIGTMALIADAEEAQKQSVNRL</sequence>
<feature type="transmembrane region" description="Helical" evidence="1">
    <location>
        <begin position="89"/>
        <end position="108"/>
    </location>
</feature>
<keyword evidence="1" id="KW-1133">Transmembrane helix</keyword>
<dbReference type="EMBL" id="JBHMBH010000009">
    <property type="protein sequence ID" value="MFB9713411.1"/>
    <property type="molecule type" value="Genomic_DNA"/>
</dbReference>
<evidence type="ECO:0000313" key="2">
    <source>
        <dbReference type="EMBL" id="MFB9713411.1"/>
    </source>
</evidence>
<organism evidence="2 3">
    <name type="scientific">Arthrobacter methylotrophus</name>
    <dbReference type="NCBI Taxonomy" id="121291"/>
    <lineage>
        <taxon>Bacteria</taxon>
        <taxon>Bacillati</taxon>
        <taxon>Actinomycetota</taxon>
        <taxon>Actinomycetes</taxon>
        <taxon>Micrococcales</taxon>
        <taxon>Micrococcaceae</taxon>
        <taxon>Arthrobacter</taxon>
    </lineage>
</organism>
<keyword evidence="1" id="KW-0472">Membrane</keyword>
<feature type="transmembrane region" description="Helical" evidence="1">
    <location>
        <begin position="62"/>
        <end position="83"/>
    </location>
</feature>
<dbReference type="Proteomes" id="UP001589536">
    <property type="component" value="Unassembled WGS sequence"/>
</dbReference>
<protein>
    <submittedName>
        <fullName evidence="2">Uncharacterized protein</fullName>
    </submittedName>
</protein>
<feature type="transmembrane region" description="Helical" evidence="1">
    <location>
        <begin position="36"/>
        <end position="53"/>
    </location>
</feature>
<name>A0ABV5ULV9_9MICC</name>
<proteinExistence type="predicted"/>
<gene>
    <name evidence="2" type="ORF">ACFFPI_04495</name>
</gene>
<comment type="caution">
    <text evidence="2">The sequence shown here is derived from an EMBL/GenBank/DDBJ whole genome shotgun (WGS) entry which is preliminary data.</text>
</comment>
<accession>A0ABV5ULV9</accession>
<evidence type="ECO:0000256" key="1">
    <source>
        <dbReference type="SAM" id="Phobius"/>
    </source>
</evidence>
<dbReference type="RefSeq" id="WP_345033745.1">
    <property type="nucleotide sequence ID" value="NZ_BAABED010000001.1"/>
</dbReference>
<reference evidence="2 3" key="1">
    <citation type="submission" date="2024-09" db="EMBL/GenBank/DDBJ databases">
        <authorList>
            <person name="Sun Q."/>
            <person name="Mori K."/>
        </authorList>
    </citation>
    <scope>NUCLEOTIDE SEQUENCE [LARGE SCALE GENOMIC DNA]</scope>
    <source>
        <strain evidence="2 3">JCM 13519</strain>
    </source>
</reference>
<evidence type="ECO:0000313" key="3">
    <source>
        <dbReference type="Proteomes" id="UP001589536"/>
    </source>
</evidence>